<evidence type="ECO:0000313" key="2">
    <source>
        <dbReference type="EMBL" id="CBL55729.1"/>
    </source>
</evidence>
<dbReference type="eggNOG" id="COG1917">
    <property type="taxonomic scope" value="Bacteria"/>
</dbReference>
<dbReference type="Pfam" id="PF07883">
    <property type="entry name" value="Cupin_2"/>
    <property type="match status" value="1"/>
</dbReference>
<dbReference type="KEGG" id="pfr:PFREUD_02140"/>
<dbReference type="SUPFAM" id="SSF51182">
    <property type="entry name" value="RmlC-like cupins"/>
    <property type="match status" value="1"/>
</dbReference>
<reference evidence="2 3" key="1">
    <citation type="journal article" date="2010" name="PLoS ONE">
        <title>The complete genome of Propionibacterium freudenreichii CIRM-BIA1, a hardy actinobacterium with food and probiotic applications.</title>
        <authorList>
            <person name="Falentin H."/>
            <person name="Deutsch S.M."/>
            <person name="Jan G."/>
            <person name="Loux V."/>
            <person name="Thierry A."/>
            <person name="Parayre S."/>
            <person name="Maillard M.B."/>
            <person name="Dherbecourt J."/>
            <person name="Cousin F.J."/>
            <person name="Jardin J."/>
            <person name="Siguier P."/>
            <person name="Couloux A."/>
            <person name="Barbe V."/>
            <person name="Vacherie B."/>
            <person name="Wincker P."/>
            <person name="Gibrat J.F."/>
            <person name="Gaillardin C."/>
            <person name="Lortal S."/>
        </authorList>
    </citation>
    <scope>NUCLEOTIDE SEQUENCE [LARGE SCALE GENOMIC DNA]</scope>
    <source>
        <strain evidence="3">ATCC 9614 / DSM 4902 / CIP 103027 / NCIMB 8099 / CIRM-BIA1</strain>
    </source>
</reference>
<dbReference type="HOGENOM" id="CLU_141446_1_0_11"/>
<dbReference type="AlphaFoldDB" id="D7GI07"/>
<evidence type="ECO:0000313" key="3">
    <source>
        <dbReference type="Proteomes" id="UP000000936"/>
    </source>
</evidence>
<name>D7GI07_PROFC</name>
<dbReference type="Proteomes" id="UP000000936">
    <property type="component" value="Chromosome"/>
</dbReference>
<accession>D7GI07</accession>
<feature type="domain" description="Cupin type-2" evidence="1">
    <location>
        <begin position="51"/>
        <end position="118"/>
    </location>
</feature>
<proteinExistence type="predicted"/>
<organism evidence="2 3">
    <name type="scientific">Propionibacterium freudenreichii subsp. shermanii (strain ATCC 9614 / DSM 4902 / CIP 103027 / NCIMB 8099 / CIRM-BIA1)</name>
    <dbReference type="NCBI Taxonomy" id="754252"/>
    <lineage>
        <taxon>Bacteria</taxon>
        <taxon>Bacillati</taxon>
        <taxon>Actinomycetota</taxon>
        <taxon>Actinomycetes</taxon>
        <taxon>Propionibacteriales</taxon>
        <taxon>Propionibacteriaceae</taxon>
        <taxon>Propionibacterium</taxon>
    </lineage>
</organism>
<dbReference type="InterPro" id="IPR013096">
    <property type="entry name" value="Cupin_2"/>
</dbReference>
<sequence length="128" mass="13604">MRRRQEGSIMAQQTPVTQAGVFTNLASELPVVPKSTTSRVVLDNDLIRVVEFTFDAGELLTEHASPRAVVVQLLEGTMSFTVDGAESTLHVGDVVYLAPGTPHALVATTACRMSLVMVEAGAHLAGEN</sequence>
<dbReference type="CDD" id="cd02230">
    <property type="entry name" value="cupin_HP0902-like"/>
    <property type="match status" value="1"/>
</dbReference>
<dbReference type="InterPro" id="IPR014710">
    <property type="entry name" value="RmlC-like_jellyroll"/>
</dbReference>
<dbReference type="EMBL" id="FN806773">
    <property type="protein sequence ID" value="CBL55729.1"/>
    <property type="molecule type" value="Genomic_DNA"/>
</dbReference>
<protein>
    <recommendedName>
        <fullName evidence="1">Cupin type-2 domain-containing protein</fullName>
    </recommendedName>
</protein>
<gene>
    <name evidence="2" type="ordered locus">PFREUD_02140</name>
</gene>
<dbReference type="Gene3D" id="2.60.120.10">
    <property type="entry name" value="Jelly Rolls"/>
    <property type="match status" value="1"/>
</dbReference>
<evidence type="ECO:0000259" key="1">
    <source>
        <dbReference type="Pfam" id="PF07883"/>
    </source>
</evidence>
<dbReference type="InterPro" id="IPR011051">
    <property type="entry name" value="RmlC_Cupin_sf"/>
</dbReference>
<keyword evidence="3" id="KW-1185">Reference proteome</keyword>
<dbReference type="PANTHER" id="PTHR37694:SF1">
    <property type="entry name" value="SLR8022 PROTEIN"/>
    <property type="match status" value="1"/>
</dbReference>
<dbReference type="PANTHER" id="PTHR37694">
    <property type="entry name" value="SLR8022 PROTEIN"/>
    <property type="match status" value="1"/>
</dbReference>
<dbReference type="STRING" id="754252.PFREUD_02140"/>